<feature type="compositionally biased region" description="Polar residues" evidence="1">
    <location>
        <begin position="139"/>
        <end position="155"/>
    </location>
</feature>
<evidence type="ECO:0000259" key="2">
    <source>
        <dbReference type="Pfam" id="PF14479"/>
    </source>
</evidence>
<dbReference type="AlphaFoldDB" id="A0A8K0X8I0"/>
<evidence type="ECO:0000313" key="4">
    <source>
        <dbReference type="Proteomes" id="UP000813385"/>
    </source>
</evidence>
<sequence>MSGLEIFGAVGVSLQLAKAATTCLSTVLEIRRVASLSREQNDAHFTLIVEAYKFEKWCSALGIQEVPKGNTTNQQPRKAQQLTLRGTVQTQLRLENPMLEGWTVVALQDMGEKFASATKILSQYGANSTAEPEPKPEHSSNSSLLQPPKPKTSSMWGKFRRKEQQPSPSPTPPGTGHSSVSDLSTQSRGTASVMLRGKWVTSDKSKVEELLKSIEKTNELLVSLLDPAAQAQVGRQTDMAILDRVDHETIAESGTASSRPDLGAMARIKLWQMQEQKRDHAAMTDSDDGLSIRTAVSGNGMEKQQPPGTGRVHPYQIRDFRRGSLPHGEYRTLAMLEDKQVLVEWKHYSQNQPIRLGQTLRLGGLVGLLNRSQLYERFMTLPCQGLVDDSDNSRIGIVFSTNESNKTKLTTRLKSLQKLINDEETPLPVGQRFELAKSLVAAVHHLHSVDWLHKSIRSDNVVSFWTPDMRSRPAAQTSISTTGVSVPSTVREHSQEDVDVQTHDVHQAPLPTVPTAPPPMPPFYLVGWDLSRPDHPMELSETVSISTAGYQSRRDTIQMYSHPSMHPSQADPSQKLRYRAEFDIYSLGLVLLEIGLWRTLAMLRGKCKTDSEFRARLVSEYCDRLPPKMGEIYWDVVRRCLSNDFGLGAGDGFDLKMAFESLVVSQLDKCRA</sequence>
<dbReference type="EMBL" id="JAGPXD010000001">
    <property type="protein sequence ID" value="KAH7375857.1"/>
    <property type="molecule type" value="Genomic_DNA"/>
</dbReference>
<name>A0A8K0X8I0_9PEZI</name>
<evidence type="ECO:0000256" key="1">
    <source>
        <dbReference type="SAM" id="MobiDB-lite"/>
    </source>
</evidence>
<comment type="caution">
    <text evidence="3">The sequence shown here is derived from an EMBL/GenBank/DDBJ whole genome shotgun (WGS) entry which is preliminary data.</text>
</comment>
<feature type="domain" description="Prion-inhibition and propagation HeLo" evidence="2">
    <location>
        <begin position="8"/>
        <end position="242"/>
    </location>
</feature>
<dbReference type="InterPro" id="IPR029498">
    <property type="entry name" value="HeLo_dom"/>
</dbReference>
<dbReference type="OrthoDB" id="1911848at2759"/>
<dbReference type="InterPro" id="IPR011009">
    <property type="entry name" value="Kinase-like_dom_sf"/>
</dbReference>
<dbReference type="PANTHER" id="PTHR37542:SF3">
    <property type="entry name" value="PRION-INHIBITION AND PROPAGATION HELO DOMAIN-CONTAINING PROTEIN"/>
    <property type="match status" value="1"/>
</dbReference>
<accession>A0A8K0X8I0</accession>
<dbReference type="Gene3D" id="1.20.120.1020">
    <property type="entry name" value="Prion-inhibition and propagation, HeLo domain"/>
    <property type="match status" value="1"/>
</dbReference>
<protein>
    <recommendedName>
        <fullName evidence="2">Prion-inhibition and propagation HeLo domain-containing protein</fullName>
    </recommendedName>
</protein>
<gene>
    <name evidence="3" type="ORF">B0T11DRAFT_14186</name>
</gene>
<dbReference type="Pfam" id="PF14479">
    <property type="entry name" value="HeLo"/>
    <property type="match status" value="1"/>
</dbReference>
<dbReference type="InterPro" id="IPR038305">
    <property type="entry name" value="HeLo_sf"/>
</dbReference>
<proteinExistence type="predicted"/>
<dbReference type="Gene3D" id="1.10.510.10">
    <property type="entry name" value="Transferase(Phosphotransferase) domain 1"/>
    <property type="match status" value="1"/>
</dbReference>
<dbReference type="PANTHER" id="PTHR37542">
    <property type="entry name" value="HELO DOMAIN-CONTAINING PROTEIN-RELATED"/>
    <property type="match status" value="1"/>
</dbReference>
<dbReference type="Proteomes" id="UP000813385">
    <property type="component" value="Unassembled WGS sequence"/>
</dbReference>
<dbReference type="SUPFAM" id="SSF56112">
    <property type="entry name" value="Protein kinase-like (PK-like)"/>
    <property type="match status" value="1"/>
</dbReference>
<reference evidence="3" key="1">
    <citation type="journal article" date="2021" name="Nat. Commun.">
        <title>Genetic determinants of endophytism in the Arabidopsis root mycobiome.</title>
        <authorList>
            <person name="Mesny F."/>
            <person name="Miyauchi S."/>
            <person name="Thiergart T."/>
            <person name="Pickel B."/>
            <person name="Atanasova L."/>
            <person name="Karlsson M."/>
            <person name="Huettel B."/>
            <person name="Barry K.W."/>
            <person name="Haridas S."/>
            <person name="Chen C."/>
            <person name="Bauer D."/>
            <person name="Andreopoulos W."/>
            <person name="Pangilinan J."/>
            <person name="LaButti K."/>
            <person name="Riley R."/>
            <person name="Lipzen A."/>
            <person name="Clum A."/>
            <person name="Drula E."/>
            <person name="Henrissat B."/>
            <person name="Kohler A."/>
            <person name="Grigoriev I.V."/>
            <person name="Martin F.M."/>
            <person name="Hacquard S."/>
        </authorList>
    </citation>
    <scope>NUCLEOTIDE SEQUENCE</scope>
    <source>
        <strain evidence="3">MPI-CAGE-AT-0016</strain>
    </source>
</reference>
<feature type="region of interest" description="Disordered" evidence="1">
    <location>
        <begin position="281"/>
        <end position="314"/>
    </location>
</feature>
<evidence type="ECO:0000313" key="3">
    <source>
        <dbReference type="EMBL" id="KAH7375857.1"/>
    </source>
</evidence>
<keyword evidence="4" id="KW-1185">Reference proteome</keyword>
<feature type="region of interest" description="Disordered" evidence="1">
    <location>
        <begin position="125"/>
        <end position="188"/>
    </location>
</feature>
<organism evidence="3 4">
    <name type="scientific">Plectosphaerella cucumerina</name>
    <dbReference type="NCBI Taxonomy" id="40658"/>
    <lineage>
        <taxon>Eukaryota</taxon>
        <taxon>Fungi</taxon>
        <taxon>Dikarya</taxon>
        <taxon>Ascomycota</taxon>
        <taxon>Pezizomycotina</taxon>
        <taxon>Sordariomycetes</taxon>
        <taxon>Hypocreomycetidae</taxon>
        <taxon>Glomerellales</taxon>
        <taxon>Plectosphaerellaceae</taxon>
        <taxon>Plectosphaerella</taxon>
    </lineage>
</organism>